<dbReference type="EnsemblMetazoa" id="ADIR005370-RA">
    <property type="protein sequence ID" value="ADIR005370-PA"/>
    <property type="gene ID" value="ADIR005370"/>
</dbReference>
<keyword evidence="2" id="KW-1185">Reference proteome</keyword>
<dbReference type="Proteomes" id="UP000075884">
    <property type="component" value="Unassembled WGS sequence"/>
</dbReference>
<accession>A0A182NCK6</accession>
<dbReference type="AlphaFoldDB" id="A0A182NCK6"/>
<reference evidence="1" key="2">
    <citation type="submission" date="2020-05" db="UniProtKB">
        <authorList>
            <consortium name="EnsemblMetazoa"/>
        </authorList>
    </citation>
    <scope>IDENTIFICATION</scope>
    <source>
        <strain evidence="1">WRAIR2</strain>
    </source>
</reference>
<name>A0A182NCK6_9DIPT</name>
<sequence length="108" mass="12014">MGLTAIAYGLNDSEIESFLVPCSVRPYRAETGDRRCSSSLSKHCWNISREIFLADPALHKSERVDNLIGAELFADLLEQGQIKLAPHLPSLLKTKFGWIVSGSMYDES</sequence>
<dbReference type="VEuPathDB" id="VectorBase:ADIR005370"/>
<reference evidence="2" key="1">
    <citation type="submission" date="2013-03" db="EMBL/GenBank/DDBJ databases">
        <title>The Genome Sequence of Anopheles dirus WRAIR2.</title>
        <authorList>
            <consortium name="The Broad Institute Genomics Platform"/>
            <person name="Neafsey D.E."/>
            <person name="Walton C."/>
            <person name="Walker B."/>
            <person name="Young S.K."/>
            <person name="Zeng Q."/>
            <person name="Gargeya S."/>
            <person name="Fitzgerald M."/>
            <person name="Haas B."/>
            <person name="Abouelleil A."/>
            <person name="Allen A.W."/>
            <person name="Alvarado L."/>
            <person name="Arachchi H.M."/>
            <person name="Berlin A.M."/>
            <person name="Chapman S.B."/>
            <person name="Gainer-Dewar J."/>
            <person name="Goldberg J."/>
            <person name="Griggs A."/>
            <person name="Gujja S."/>
            <person name="Hansen M."/>
            <person name="Howarth C."/>
            <person name="Imamovic A."/>
            <person name="Ireland A."/>
            <person name="Larimer J."/>
            <person name="McCowan C."/>
            <person name="Murphy C."/>
            <person name="Pearson M."/>
            <person name="Poon T.W."/>
            <person name="Priest M."/>
            <person name="Roberts A."/>
            <person name="Saif S."/>
            <person name="Shea T."/>
            <person name="Sisk P."/>
            <person name="Sykes S."/>
            <person name="Wortman J."/>
            <person name="Nusbaum C."/>
            <person name="Birren B."/>
        </authorList>
    </citation>
    <scope>NUCLEOTIDE SEQUENCE [LARGE SCALE GENOMIC DNA]</scope>
    <source>
        <strain evidence="2">WRAIR2</strain>
    </source>
</reference>
<proteinExistence type="predicted"/>
<evidence type="ECO:0008006" key="3">
    <source>
        <dbReference type="Google" id="ProtNLM"/>
    </source>
</evidence>
<evidence type="ECO:0000313" key="1">
    <source>
        <dbReference type="EnsemblMetazoa" id="ADIR005370-PA"/>
    </source>
</evidence>
<dbReference type="STRING" id="7168.A0A182NCK6"/>
<organism evidence="1 2">
    <name type="scientific">Anopheles dirus</name>
    <dbReference type="NCBI Taxonomy" id="7168"/>
    <lineage>
        <taxon>Eukaryota</taxon>
        <taxon>Metazoa</taxon>
        <taxon>Ecdysozoa</taxon>
        <taxon>Arthropoda</taxon>
        <taxon>Hexapoda</taxon>
        <taxon>Insecta</taxon>
        <taxon>Pterygota</taxon>
        <taxon>Neoptera</taxon>
        <taxon>Endopterygota</taxon>
        <taxon>Diptera</taxon>
        <taxon>Nematocera</taxon>
        <taxon>Culicoidea</taxon>
        <taxon>Culicidae</taxon>
        <taxon>Anophelinae</taxon>
        <taxon>Anopheles</taxon>
    </lineage>
</organism>
<protein>
    <recommendedName>
        <fullName evidence="3">Peptidase aspartic putative domain-containing protein</fullName>
    </recommendedName>
</protein>
<evidence type="ECO:0000313" key="2">
    <source>
        <dbReference type="Proteomes" id="UP000075884"/>
    </source>
</evidence>